<dbReference type="EMBL" id="OZ019900">
    <property type="protein sequence ID" value="CAK9233729.1"/>
    <property type="molecule type" value="Genomic_DNA"/>
</dbReference>
<sequence length="547" mass="58790">MWPQLENAAAVVVESATTEQRPESCDDDGGLEEEEFEFFSMSSSSAMASSEDQRIVCPSVVMSSADELFFKGQLLPLYLTPRLRMVQNLASYQKQQQQQQQPKNEKTSQIAPPPPPSVLQTLPCPSFHHPKYSRFWMHSNAELLSSSSADASTTSAASDYCGIGSRFRGQWSDHPRERDSCSSMDSCSRDSTSARDSSSSRDSNGSSQDANFSDSSTSKDHFPLSSSFLQQQHNRDVFRTPVFRSPTEEGSSSSSVVVSSSSTVKLPSFKWKKVLFGAKKLAAVAKSSSASSSLLDPKLGQQRMLHHRLADVSEEESGASASASASASVDTSDAICVGDDDALVCDEYFTDYSGELSSLQSGGGYTESQQAAIVVGADGERDQGGMTKAREYLQKYMRILKPLHYVKKNDELLNYGHLDEQSCRGANNCVSLPASSSSLLHESGRQSRNVPGNRSFSSFSQTARLASIDFNPRSHSSLGTAAARRGSGRPAVCSSNSTSTSTSSGFTSELHSAIQGAIAHCKESQSSAKNQHASGSQRSASSSVALS</sequence>
<feature type="region of interest" description="Disordered" evidence="1">
    <location>
        <begin position="470"/>
        <end position="547"/>
    </location>
</feature>
<protein>
    <recommendedName>
        <fullName evidence="4">Membrane-associated kinase regulator 1</fullName>
    </recommendedName>
</protein>
<dbReference type="PANTHER" id="PTHR33312:SF21">
    <property type="entry name" value="MEMBRANE-ASSOCIATED KINASE REGULATOR 3-RELATED"/>
    <property type="match status" value="1"/>
</dbReference>
<evidence type="ECO:0000256" key="1">
    <source>
        <dbReference type="SAM" id="MobiDB-lite"/>
    </source>
</evidence>
<keyword evidence="3" id="KW-1185">Reference proteome</keyword>
<dbReference type="Proteomes" id="UP001497512">
    <property type="component" value="Chromosome 8"/>
</dbReference>
<accession>A0ABP0V0V3</accession>
<feature type="region of interest" description="Disordered" evidence="1">
    <location>
        <begin position="437"/>
        <end position="456"/>
    </location>
</feature>
<feature type="region of interest" description="Disordered" evidence="1">
    <location>
        <begin position="90"/>
        <end position="123"/>
    </location>
</feature>
<feature type="compositionally biased region" description="Low complexity" evidence="1">
    <location>
        <begin position="494"/>
        <end position="508"/>
    </location>
</feature>
<dbReference type="InterPro" id="IPR039620">
    <property type="entry name" value="BKI1/MAKR1/3/4"/>
</dbReference>
<feature type="compositionally biased region" description="Basic and acidic residues" evidence="1">
    <location>
        <begin position="171"/>
        <end position="180"/>
    </location>
</feature>
<evidence type="ECO:0000313" key="2">
    <source>
        <dbReference type="EMBL" id="CAK9233729.1"/>
    </source>
</evidence>
<evidence type="ECO:0008006" key="4">
    <source>
        <dbReference type="Google" id="ProtNLM"/>
    </source>
</evidence>
<reference evidence="2" key="1">
    <citation type="submission" date="2024-02" db="EMBL/GenBank/DDBJ databases">
        <authorList>
            <consortium name="ELIXIR-Norway"/>
            <consortium name="Elixir Norway"/>
        </authorList>
    </citation>
    <scope>NUCLEOTIDE SEQUENCE</scope>
</reference>
<dbReference type="PANTHER" id="PTHR33312">
    <property type="entry name" value="MEMBRANE-ASSOCIATED KINASE REGULATOR 4-RELATED"/>
    <property type="match status" value="1"/>
</dbReference>
<gene>
    <name evidence="2" type="ORF">CSSPTR1EN2_LOCUS21642</name>
</gene>
<feature type="compositionally biased region" description="Low complexity" evidence="1">
    <location>
        <begin position="533"/>
        <end position="547"/>
    </location>
</feature>
<feature type="compositionally biased region" description="Low complexity" evidence="1">
    <location>
        <begin position="181"/>
        <end position="209"/>
    </location>
</feature>
<organism evidence="2 3">
    <name type="scientific">Sphagnum troendelagicum</name>
    <dbReference type="NCBI Taxonomy" id="128251"/>
    <lineage>
        <taxon>Eukaryota</taxon>
        <taxon>Viridiplantae</taxon>
        <taxon>Streptophyta</taxon>
        <taxon>Embryophyta</taxon>
        <taxon>Bryophyta</taxon>
        <taxon>Sphagnophytina</taxon>
        <taxon>Sphagnopsida</taxon>
        <taxon>Sphagnales</taxon>
        <taxon>Sphagnaceae</taxon>
        <taxon>Sphagnum</taxon>
    </lineage>
</organism>
<proteinExistence type="predicted"/>
<name>A0ABP0V0V3_9BRYO</name>
<feature type="region of interest" description="Disordered" evidence="1">
    <location>
        <begin position="168"/>
        <end position="223"/>
    </location>
</feature>
<evidence type="ECO:0000313" key="3">
    <source>
        <dbReference type="Proteomes" id="UP001497512"/>
    </source>
</evidence>